<dbReference type="InterPro" id="IPR055411">
    <property type="entry name" value="LRR_FXL15/At3g58940/PEG3-like"/>
</dbReference>
<evidence type="ECO:0000259" key="1">
    <source>
        <dbReference type="Pfam" id="PF24758"/>
    </source>
</evidence>
<evidence type="ECO:0000313" key="2">
    <source>
        <dbReference type="EMBL" id="KAK1355598.1"/>
    </source>
</evidence>
<dbReference type="AlphaFoldDB" id="A0AAD8GW07"/>
<dbReference type="Proteomes" id="UP001237642">
    <property type="component" value="Unassembled WGS sequence"/>
</dbReference>
<evidence type="ECO:0000313" key="3">
    <source>
        <dbReference type="Proteomes" id="UP001237642"/>
    </source>
</evidence>
<organism evidence="2 3">
    <name type="scientific">Heracleum sosnowskyi</name>
    <dbReference type="NCBI Taxonomy" id="360622"/>
    <lineage>
        <taxon>Eukaryota</taxon>
        <taxon>Viridiplantae</taxon>
        <taxon>Streptophyta</taxon>
        <taxon>Embryophyta</taxon>
        <taxon>Tracheophyta</taxon>
        <taxon>Spermatophyta</taxon>
        <taxon>Magnoliopsida</taxon>
        <taxon>eudicotyledons</taxon>
        <taxon>Gunneridae</taxon>
        <taxon>Pentapetalae</taxon>
        <taxon>asterids</taxon>
        <taxon>campanulids</taxon>
        <taxon>Apiales</taxon>
        <taxon>Apiaceae</taxon>
        <taxon>Apioideae</taxon>
        <taxon>apioid superclade</taxon>
        <taxon>Tordylieae</taxon>
        <taxon>Tordyliinae</taxon>
        <taxon>Heracleum</taxon>
    </lineage>
</organism>
<keyword evidence="3" id="KW-1185">Reference proteome</keyword>
<dbReference type="EMBL" id="JAUIZM010000011">
    <property type="protein sequence ID" value="KAK1355598.1"/>
    <property type="molecule type" value="Genomic_DNA"/>
</dbReference>
<gene>
    <name evidence="2" type="ORF">POM88_048854</name>
</gene>
<comment type="caution">
    <text evidence="2">The sequence shown here is derived from an EMBL/GenBank/DDBJ whole genome shotgun (WGS) entry which is preliminary data.</text>
</comment>
<protein>
    <recommendedName>
        <fullName evidence="1">F-box/LRR-repeat protein 15/At3g58940/PEG3-like LRR domain-containing protein</fullName>
    </recommendedName>
</protein>
<name>A0AAD8GW07_9APIA</name>
<sequence length="185" mass="21536">MPHLIFDNDFVHRVMDKLDQRSGDELMAYKFVSVINRIVLLHKGPIIKFSLIVPTRNCNDQIVHDYIIQWIQLLSTKGMKQLVVKDFRHREVTAHHFSSLDLTHLMLFSVCFPYTPDNGRFTYLINLHLVEATCNLGQSIFDCPVLEKLTLIDCRGLFHTNFRSPNLKRQVKYIAKQISKSHTLG</sequence>
<reference evidence="2" key="2">
    <citation type="submission" date="2023-05" db="EMBL/GenBank/DDBJ databases">
        <authorList>
            <person name="Schelkunov M.I."/>
        </authorList>
    </citation>
    <scope>NUCLEOTIDE SEQUENCE</scope>
    <source>
        <strain evidence="2">Hsosn_3</strain>
        <tissue evidence="2">Leaf</tissue>
    </source>
</reference>
<proteinExistence type="predicted"/>
<accession>A0AAD8GW07</accession>
<dbReference type="PANTHER" id="PTHR31639:SF312">
    <property type="entry name" value="CYCLIN-LIKE F-BOX"/>
    <property type="match status" value="1"/>
</dbReference>
<feature type="domain" description="F-box/LRR-repeat protein 15/At3g58940/PEG3-like LRR" evidence="1">
    <location>
        <begin position="69"/>
        <end position="169"/>
    </location>
</feature>
<reference evidence="2" key="1">
    <citation type="submission" date="2023-02" db="EMBL/GenBank/DDBJ databases">
        <title>Genome of toxic invasive species Heracleum sosnowskyi carries increased number of genes despite the absence of recent whole-genome duplications.</title>
        <authorList>
            <person name="Schelkunov M."/>
            <person name="Shtratnikova V."/>
            <person name="Makarenko M."/>
            <person name="Klepikova A."/>
            <person name="Omelchenko D."/>
            <person name="Novikova G."/>
            <person name="Obukhova E."/>
            <person name="Bogdanov V."/>
            <person name="Penin A."/>
            <person name="Logacheva M."/>
        </authorList>
    </citation>
    <scope>NUCLEOTIDE SEQUENCE</scope>
    <source>
        <strain evidence="2">Hsosn_3</strain>
        <tissue evidence="2">Leaf</tissue>
    </source>
</reference>
<dbReference type="PANTHER" id="PTHR31639">
    <property type="entry name" value="F-BOX PROTEIN-LIKE"/>
    <property type="match status" value="1"/>
</dbReference>
<dbReference type="Pfam" id="PF24758">
    <property type="entry name" value="LRR_At5g56370"/>
    <property type="match status" value="1"/>
</dbReference>